<protein>
    <submittedName>
        <fullName evidence="1">Uncharacterized protein</fullName>
    </submittedName>
</protein>
<reference evidence="1" key="1">
    <citation type="submission" date="2023-04" db="EMBL/GenBank/DDBJ databases">
        <title>Draft Genome sequencing of Naganishia species isolated from polar environments using Oxford Nanopore Technology.</title>
        <authorList>
            <person name="Leo P."/>
            <person name="Venkateswaran K."/>
        </authorList>
    </citation>
    <scope>NUCLEOTIDE SEQUENCE</scope>
    <source>
        <strain evidence="1">DBVPG 5303</strain>
    </source>
</reference>
<comment type="caution">
    <text evidence="1">The sequence shown here is derived from an EMBL/GenBank/DDBJ whole genome shotgun (WGS) entry which is preliminary data.</text>
</comment>
<proteinExistence type="predicted"/>
<name>A0ACC2XTE8_9TREE</name>
<evidence type="ECO:0000313" key="2">
    <source>
        <dbReference type="Proteomes" id="UP001234202"/>
    </source>
</evidence>
<accession>A0ACC2XTE8</accession>
<evidence type="ECO:0000313" key="1">
    <source>
        <dbReference type="EMBL" id="KAJ9126281.1"/>
    </source>
</evidence>
<gene>
    <name evidence="1" type="ORF">QFC24_002013</name>
</gene>
<sequence>MYHAQTPPLPPPVQHPRPDYRYSSLGGLPTPQQSFSNAPPMNDRDYAGYYKKRKLSSDISAYSLSVNNGASEDVHPRLDSYSKNPPTPNISTPSSSERPPEEIGATRADDRARQAQMTEQDKHELKKEKNREKQRRLRSRRAEQMNTLEHLNAEKDARLEHLEAKVKRLEAEAAEREGKWQTWVTELESRLTQARRRCKVLEAESMGQKDMEGEHDVSASREIADVRVRFGVEAANGIDPTLSYSTAVISDNMRVDPTLHRAGDPGMYRSKLAAGSNVNEQPRPRSGSSAASPRESEHMSHSNSRPMGVQTSNDRFRHSGSPLSIQALLSPSVENIQSATDSFSTDGTRIDLNAAASQMTGENNTAKMMDAIIARGLPQVVTSLEDGEYARNCPSVHQSLLSCRAVDPNVALPYLHLLNSLQPMPNQPSAFPKVAMLRNPETDVSSQVATLPQHSTADSVHAVTANMPESEILSMADSRLLHLARSLIQEKLPSSMYTSQQGQWNTTMEDEQSKFNLRKRTPSDATTLVGEDLEASSIRPNWRQVFTPSQLYILYRALMFASHPSGSKEFFDGKRLSELSAGQKAVYERWAAYEGRDKRLDMVPAMILRMRIILCDELQDRGDFDLTAYMSDTLHEAVLYGNAWSMYCWELPDSFWDRWSAIFPAGRDFCSALRAWRRKDRHPGARPFEIIMGTEAPEVRRRGGLELPPVGWSDGLIPDNEI</sequence>
<organism evidence="1 2">
    <name type="scientific">Naganishia onofrii</name>
    <dbReference type="NCBI Taxonomy" id="1851511"/>
    <lineage>
        <taxon>Eukaryota</taxon>
        <taxon>Fungi</taxon>
        <taxon>Dikarya</taxon>
        <taxon>Basidiomycota</taxon>
        <taxon>Agaricomycotina</taxon>
        <taxon>Tremellomycetes</taxon>
        <taxon>Filobasidiales</taxon>
        <taxon>Filobasidiaceae</taxon>
        <taxon>Naganishia</taxon>
    </lineage>
</organism>
<keyword evidence="2" id="KW-1185">Reference proteome</keyword>
<dbReference type="Proteomes" id="UP001234202">
    <property type="component" value="Unassembled WGS sequence"/>
</dbReference>
<dbReference type="EMBL" id="JASBWV010000005">
    <property type="protein sequence ID" value="KAJ9126281.1"/>
    <property type="molecule type" value="Genomic_DNA"/>
</dbReference>